<organism evidence="2">
    <name type="scientific">Borrelia nietonii YOR</name>
    <dbReference type="NCBI Taxonomy" id="1293576"/>
    <lineage>
        <taxon>Bacteria</taxon>
        <taxon>Pseudomonadati</taxon>
        <taxon>Spirochaetota</taxon>
        <taxon>Spirochaetia</taxon>
        <taxon>Spirochaetales</taxon>
        <taxon>Borreliaceae</taxon>
        <taxon>Borrelia</taxon>
        <taxon>Borrelia nietonii</taxon>
    </lineage>
</organism>
<dbReference type="InterPro" id="IPR043894">
    <property type="entry name" value="MupG_C"/>
</dbReference>
<evidence type="ECO:0000313" key="2">
    <source>
        <dbReference type="EMBL" id="AHH04268.1"/>
    </source>
</evidence>
<evidence type="ECO:0000259" key="1">
    <source>
        <dbReference type="Pfam" id="PF05913"/>
    </source>
</evidence>
<dbReference type="AlphaFoldDB" id="W5SC55"/>
<dbReference type="HOGENOM" id="CLU_3285845_0_0_12"/>
<protein>
    <submittedName>
        <fullName evidence="2">Outer surface protein</fullName>
    </submittedName>
</protein>
<proteinExistence type="predicted"/>
<dbReference type="Gene3D" id="2.40.100.10">
    <property type="entry name" value="Cyclophilin-like"/>
    <property type="match status" value="1"/>
</dbReference>
<feature type="domain" description="6-phospho-N-acetylmuramidase C-terminal" evidence="1">
    <location>
        <begin position="2"/>
        <end position="36"/>
    </location>
</feature>
<keyword evidence="2" id="KW-0614">Plasmid</keyword>
<dbReference type="SUPFAM" id="SSF50891">
    <property type="entry name" value="Cyclophilin-like"/>
    <property type="match status" value="1"/>
</dbReference>
<name>W5SC55_9SPIR</name>
<reference evidence="2" key="1">
    <citation type="submission" date="2013-02" db="EMBL/GenBank/DDBJ databases">
        <title>Comparative genomics of Borrelia species.</title>
        <authorList>
            <person name="Schwan T.G."/>
            <person name="Raffel S.J."/>
            <person name="Porcella S.F."/>
        </authorList>
    </citation>
    <scope>NUCLEOTIDE SEQUENCE</scope>
    <source>
        <strain evidence="2">YOR</strain>
        <plasmid evidence="2">unnamed</plasmid>
    </source>
</reference>
<dbReference type="RefSeq" id="WP_276325104.1">
    <property type="nucleotide sequence ID" value="NZ_CP004166.1"/>
</dbReference>
<dbReference type="Pfam" id="PF05913">
    <property type="entry name" value="MupG_C"/>
    <property type="match status" value="1"/>
</dbReference>
<dbReference type="EMBL" id="CP004166">
    <property type="protein sequence ID" value="AHH04268.1"/>
    <property type="molecule type" value="Genomic_DNA"/>
</dbReference>
<dbReference type="InterPro" id="IPR029000">
    <property type="entry name" value="Cyclophilin-like_dom_sf"/>
</dbReference>
<geneLocation type="plasmid" evidence="2">
    <name>unnamed</name>
</geneLocation>
<gene>
    <name evidence="2" type="ORF">BHY_1317</name>
</gene>
<accession>W5SC55</accession>
<sequence>MALKNTPNNSLVNVVGKIHEDELYLLDEIEAWEKFKNYRI</sequence>